<name>A0A1I7WPH8_HETBA</name>
<proteinExistence type="predicted"/>
<reference evidence="2" key="1">
    <citation type="submission" date="2016-11" db="UniProtKB">
        <authorList>
            <consortium name="WormBaseParasite"/>
        </authorList>
    </citation>
    <scope>IDENTIFICATION</scope>
</reference>
<keyword evidence="1" id="KW-1185">Reference proteome</keyword>
<dbReference type="Proteomes" id="UP000095283">
    <property type="component" value="Unplaced"/>
</dbReference>
<evidence type="ECO:0000313" key="1">
    <source>
        <dbReference type="Proteomes" id="UP000095283"/>
    </source>
</evidence>
<dbReference type="WBParaSite" id="Hba_07043">
    <property type="protein sequence ID" value="Hba_07043"/>
    <property type="gene ID" value="Hba_07043"/>
</dbReference>
<dbReference type="AlphaFoldDB" id="A0A1I7WPH8"/>
<sequence length="69" mass="7107">MAMQGPVENWFRCADSRFGCAGCPGAYLLSCEVTLAKCLPDGPSKGQPCLGGTVLTKCLCAQSSPGLPL</sequence>
<accession>A0A1I7WPH8</accession>
<evidence type="ECO:0000313" key="2">
    <source>
        <dbReference type="WBParaSite" id="Hba_07043"/>
    </source>
</evidence>
<protein>
    <submittedName>
        <fullName evidence="2">Uncharacterized protein</fullName>
    </submittedName>
</protein>
<organism evidence="1 2">
    <name type="scientific">Heterorhabditis bacteriophora</name>
    <name type="common">Entomopathogenic nematode worm</name>
    <dbReference type="NCBI Taxonomy" id="37862"/>
    <lineage>
        <taxon>Eukaryota</taxon>
        <taxon>Metazoa</taxon>
        <taxon>Ecdysozoa</taxon>
        <taxon>Nematoda</taxon>
        <taxon>Chromadorea</taxon>
        <taxon>Rhabditida</taxon>
        <taxon>Rhabditina</taxon>
        <taxon>Rhabditomorpha</taxon>
        <taxon>Strongyloidea</taxon>
        <taxon>Heterorhabditidae</taxon>
        <taxon>Heterorhabditis</taxon>
    </lineage>
</organism>